<reference evidence="16" key="1">
    <citation type="submission" date="2014-12" db="EMBL/GenBank/DDBJ databases">
        <title>Insight into the proteome of Arion vulgaris.</title>
        <authorList>
            <person name="Aradska J."/>
            <person name="Bulat T."/>
            <person name="Smidak R."/>
            <person name="Sarate P."/>
            <person name="Gangsoo J."/>
            <person name="Sialana F."/>
            <person name="Bilban M."/>
            <person name="Lubec G."/>
        </authorList>
    </citation>
    <scope>NUCLEOTIDE SEQUENCE</scope>
    <source>
        <tissue evidence="16">Skin</tissue>
    </source>
</reference>
<feature type="compositionally biased region" description="Acidic residues" evidence="14">
    <location>
        <begin position="37"/>
        <end position="49"/>
    </location>
</feature>
<dbReference type="GO" id="GO:0010468">
    <property type="term" value="P:regulation of gene expression"/>
    <property type="evidence" value="ECO:0007669"/>
    <property type="project" value="UniProtKB-ARBA"/>
</dbReference>
<keyword evidence="4" id="KW-0547">Nucleotide-binding</keyword>
<feature type="compositionally biased region" description="Low complexity" evidence="14">
    <location>
        <begin position="400"/>
        <end position="419"/>
    </location>
</feature>
<protein>
    <recommendedName>
        <fullName evidence="15">PHD-type domain-containing protein</fullName>
    </recommendedName>
</protein>
<name>A0A0B6ZMZ2_9EUPU</name>
<feature type="non-terminal residue" evidence="16">
    <location>
        <position position="419"/>
    </location>
</feature>
<evidence type="ECO:0000256" key="11">
    <source>
        <dbReference type="ARBA" id="ARBA00023204"/>
    </source>
</evidence>
<dbReference type="CDD" id="cd11726">
    <property type="entry name" value="ADDz_ATRX"/>
    <property type="match status" value="1"/>
</dbReference>
<keyword evidence="8" id="KW-0862">Zinc</keyword>
<evidence type="ECO:0000256" key="8">
    <source>
        <dbReference type="ARBA" id="ARBA00022833"/>
    </source>
</evidence>
<dbReference type="SUPFAM" id="SSF57903">
    <property type="entry name" value="FYVE/PHD zinc finger"/>
    <property type="match status" value="1"/>
</dbReference>
<keyword evidence="3" id="KW-0479">Metal-binding</keyword>
<evidence type="ECO:0000256" key="10">
    <source>
        <dbReference type="ARBA" id="ARBA00023125"/>
    </source>
</evidence>
<feature type="region of interest" description="Disordered" evidence="14">
    <location>
        <begin position="250"/>
        <end position="300"/>
    </location>
</feature>
<dbReference type="AlphaFoldDB" id="A0A0B6ZMZ2"/>
<dbReference type="GO" id="GO:0006281">
    <property type="term" value="P:DNA repair"/>
    <property type="evidence" value="ECO:0007669"/>
    <property type="project" value="UniProtKB-KW"/>
</dbReference>
<evidence type="ECO:0000256" key="7">
    <source>
        <dbReference type="ARBA" id="ARBA00022801"/>
    </source>
</evidence>
<keyword evidence="11" id="KW-0234">DNA repair</keyword>
<dbReference type="PANTHER" id="PTHR46357">
    <property type="entry name" value="TRANSCRIPTIONAL REGULATOR ATRX"/>
    <property type="match status" value="1"/>
</dbReference>
<dbReference type="EMBL" id="HACG01022215">
    <property type="protein sequence ID" value="CEK69080.1"/>
    <property type="molecule type" value="Transcribed_RNA"/>
</dbReference>
<dbReference type="InterPro" id="IPR041430">
    <property type="entry name" value="ADD_ATRX"/>
</dbReference>
<comment type="subcellular location">
    <subcellularLocation>
        <location evidence="1">Nucleus</location>
    </subcellularLocation>
</comment>
<keyword evidence="5" id="KW-0227">DNA damage</keyword>
<feature type="compositionally biased region" description="Polar residues" evidence="14">
    <location>
        <begin position="271"/>
        <end position="288"/>
    </location>
</feature>
<evidence type="ECO:0000256" key="5">
    <source>
        <dbReference type="ARBA" id="ARBA00022763"/>
    </source>
</evidence>
<dbReference type="GO" id="GO:0016787">
    <property type="term" value="F:hydrolase activity"/>
    <property type="evidence" value="ECO:0007669"/>
    <property type="project" value="UniProtKB-KW"/>
</dbReference>
<dbReference type="InterPro" id="IPR011011">
    <property type="entry name" value="Znf_FYVE_PHD"/>
</dbReference>
<dbReference type="GO" id="GO:0005634">
    <property type="term" value="C:nucleus"/>
    <property type="evidence" value="ECO:0007669"/>
    <property type="project" value="UniProtKB-SubCell"/>
</dbReference>
<dbReference type="InterPro" id="IPR013083">
    <property type="entry name" value="Znf_RING/FYVE/PHD"/>
</dbReference>
<evidence type="ECO:0000256" key="4">
    <source>
        <dbReference type="ARBA" id="ARBA00022741"/>
    </source>
</evidence>
<evidence type="ECO:0000256" key="14">
    <source>
        <dbReference type="SAM" id="MobiDB-lite"/>
    </source>
</evidence>
<proteinExistence type="inferred from homology"/>
<dbReference type="InterPro" id="IPR025766">
    <property type="entry name" value="ADD"/>
</dbReference>
<evidence type="ECO:0000313" key="16">
    <source>
        <dbReference type="EMBL" id="CEK69080.1"/>
    </source>
</evidence>
<evidence type="ECO:0000256" key="1">
    <source>
        <dbReference type="ARBA" id="ARBA00004123"/>
    </source>
</evidence>
<comment type="similarity">
    <text evidence="2">Belongs to the SNF2/RAD54 helicase family.</text>
</comment>
<feature type="compositionally biased region" description="Basic residues" evidence="14">
    <location>
        <begin position="22"/>
        <end position="31"/>
    </location>
</feature>
<keyword evidence="9" id="KW-0067">ATP-binding</keyword>
<organism evidence="16">
    <name type="scientific">Arion vulgaris</name>
    <dbReference type="NCBI Taxonomy" id="1028688"/>
    <lineage>
        <taxon>Eukaryota</taxon>
        <taxon>Metazoa</taxon>
        <taxon>Spiralia</taxon>
        <taxon>Lophotrochozoa</taxon>
        <taxon>Mollusca</taxon>
        <taxon>Gastropoda</taxon>
        <taxon>Heterobranchia</taxon>
        <taxon>Euthyneura</taxon>
        <taxon>Panpulmonata</taxon>
        <taxon>Eupulmonata</taxon>
        <taxon>Stylommatophora</taxon>
        <taxon>Helicina</taxon>
        <taxon>Arionoidea</taxon>
        <taxon>Arionidae</taxon>
        <taxon>Arion</taxon>
    </lineage>
</organism>
<evidence type="ECO:0000256" key="6">
    <source>
        <dbReference type="ARBA" id="ARBA00022771"/>
    </source>
</evidence>
<dbReference type="GO" id="GO:0008270">
    <property type="term" value="F:zinc ion binding"/>
    <property type="evidence" value="ECO:0007669"/>
    <property type="project" value="UniProtKB-KW"/>
</dbReference>
<evidence type="ECO:0000256" key="13">
    <source>
        <dbReference type="ARBA" id="ARBA00047995"/>
    </source>
</evidence>
<evidence type="ECO:0000256" key="12">
    <source>
        <dbReference type="ARBA" id="ARBA00023242"/>
    </source>
</evidence>
<evidence type="ECO:0000256" key="2">
    <source>
        <dbReference type="ARBA" id="ARBA00007025"/>
    </source>
</evidence>
<dbReference type="InterPro" id="IPR052131">
    <property type="entry name" value="ATRX_domain-containing"/>
</dbReference>
<accession>A0A0B6ZMZ2</accession>
<keyword evidence="12" id="KW-0539">Nucleus</keyword>
<evidence type="ECO:0000256" key="3">
    <source>
        <dbReference type="ARBA" id="ARBA00022723"/>
    </source>
</evidence>
<dbReference type="GO" id="GO:0005721">
    <property type="term" value="C:pericentric heterochromatin"/>
    <property type="evidence" value="ECO:0007669"/>
    <property type="project" value="TreeGrafter"/>
</dbReference>
<dbReference type="GO" id="GO:0031490">
    <property type="term" value="F:chromatin DNA binding"/>
    <property type="evidence" value="ECO:0007669"/>
    <property type="project" value="TreeGrafter"/>
</dbReference>
<dbReference type="GO" id="GO:0031297">
    <property type="term" value="P:replication fork processing"/>
    <property type="evidence" value="ECO:0007669"/>
    <property type="project" value="TreeGrafter"/>
</dbReference>
<dbReference type="GO" id="GO:0003678">
    <property type="term" value="F:DNA helicase activity"/>
    <property type="evidence" value="ECO:0007669"/>
    <property type="project" value="UniProtKB-EC"/>
</dbReference>
<dbReference type="GO" id="GO:0005524">
    <property type="term" value="F:ATP binding"/>
    <property type="evidence" value="ECO:0007669"/>
    <property type="project" value="UniProtKB-KW"/>
</dbReference>
<keyword evidence="7" id="KW-0378">Hydrolase</keyword>
<dbReference type="PANTHER" id="PTHR46357:SF1">
    <property type="entry name" value="TRANSCRIPTIONAL REGULATOR ATRX"/>
    <property type="match status" value="1"/>
</dbReference>
<dbReference type="PROSITE" id="PS51533">
    <property type="entry name" value="ADD"/>
    <property type="match status" value="1"/>
</dbReference>
<evidence type="ECO:0000259" key="15">
    <source>
        <dbReference type="PROSITE" id="PS51533"/>
    </source>
</evidence>
<gene>
    <name evidence="16" type="primary">ORF68831</name>
</gene>
<dbReference type="Gene3D" id="3.30.40.10">
    <property type="entry name" value="Zinc/RING finger domain, C3HC4 (zinc finger)"/>
    <property type="match status" value="1"/>
</dbReference>
<evidence type="ECO:0000256" key="9">
    <source>
        <dbReference type="ARBA" id="ARBA00022840"/>
    </source>
</evidence>
<comment type="catalytic activity">
    <reaction evidence="13">
        <text>ATP + H2O = ADP + phosphate + H(+)</text>
        <dbReference type="Rhea" id="RHEA:13065"/>
        <dbReference type="ChEBI" id="CHEBI:15377"/>
        <dbReference type="ChEBI" id="CHEBI:15378"/>
        <dbReference type="ChEBI" id="CHEBI:30616"/>
        <dbReference type="ChEBI" id="CHEBI:43474"/>
        <dbReference type="ChEBI" id="CHEBI:456216"/>
        <dbReference type="EC" id="3.6.4.12"/>
    </reaction>
</comment>
<sequence length="419" mass="46206">MASMFKSGSSRRKAELPGRLRIQLKSKKSKSSKHDDVDDDDTDNDEADKDEQLTVSFGNGIPDDLPEGTIVVQPEAVEDLPVKRKRDGTTVTLSETVEDVPAKKKRESLTRINIAVLDNVSCTACGHQLNPYKNGALQKHPELKVAICKHCDKFLSSGAISKDEDGTDEQCRWCGEGGRLLVCDDCSSAFCKACVMRNFSRSQFNTINDQDNWQCYLCNPTPLENLRENYRKIRDTLKAIKEKEKLKSAVSTASPAGKGMPSSGRLAVSKDNVTIPTTKNASSVTRSGKQPPVVSDQNVEEEMPASSVLLRLEDLNVKFSNVDTTIDKLCTATNTFREVLLAVKSQSKVLSAQLQLKRQQNLHKSLEAYLRSLKIILTESQNTDEDEQQLTHTKDIPAVKSSNKESSLCTSSSKTSSSS</sequence>
<dbReference type="Pfam" id="PF17981">
    <property type="entry name" value="ADD_ATRX"/>
    <property type="match status" value="1"/>
</dbReference>
<keyword evidence="6" id="KW-0863">Zinc-finger</keyword>
<dbReference type="GO" id="GO:0006338">
    <property type="term" value="P:chromatin remodeling"/>
    <property type="evidence" value="ECO:0007669"/>
    <property type="project" value="TreeGrafter"/>
</dbReference>
<feature type="region of interest" description="Disordered" evidence="14">
    <location>
        <begin position="1"/>
        <end position="66"/>
    </location>
</feature>
<feature type="domain" description="PHD-type" evidence="15">
    <location>
        <begin position="110"/>
        <end position="246"/>
    </location>
</feature>
<feature type="region of interest" description="Disordered" evidence="14">
    <location>
        <begin position="382"/>
        <end position="419"/>
    </location>
</feature>
<keyword evidence="10" id="KW-0238">DNA-binding</keyword>